<comment type="caution">
    <text evidence="1">The sequence shown here is derived from an EMBL/GenBank/DDBJ whole genome shotgun (WGS) entry which is preliminary data.</text>
</comment>
<evidence type="ECO:0000313" key="2">
    <source>
        <dbReference type="Proteomes" id="UP000054976"/>
    </source>
</evidence>
<evidence type="ECO:0000313" key="1">
    <source>
        <dbReference type="EMBL" id="GAQ95482.1"/>
    </source>
</evidence>
<name>A0A0U9HUE1_9BACT</name>
<keyword evidence="2" id="KW-1185">Reference proteome</keyword>
<protein>
    <submittedName>
        <fullName evidence="1">Uncharacterized protein</fullName>
    </submittedName>
</protein>
<organism evidence="1 2">
    <name type="scientific">Thermodesulfovibrio aggregans</name>
    <dbReference type="NCBI Taxonomy" id="86166"/>
    <lineage>
        <taxon>Bacteria</taxon>
        <taxon>Pseudomonadati</taxon>
        <taxon>Nitrospirota</taxon>
        <taxon>Thermodesulfovibrionia</taxon>
        <taxon>Thermodesulfovibrionales</taxon>
        <taxon>Thermodesulfovibrionaceae</taxon>
        <taxon>Thermodesulfovibrio</taxon>
    </lineage>
</organism>
<dbReference type="RefSeq" id="WP_059176914.1">
    <property type="nucleotide sequence ID" value="NZ_BCNO01000002.1"/>
</dbReference>
<dbReference type="EMBL" id="BCNO01000002">
    <property type="protein sequence ID" value="GAQ95482.1"/>
    <property type="molecule type" value="Genomic_DNA"/>
</dbReference>
<dbReference type="Proteomes" id="UP000054976">
    <property type="component" value="Unassembled WGS sequence"/>
</dbReference>
<sequence length="119" mass="14508">MAEVFDREVAKKFLNELSPSEQYYFLNRVNEAIYKNGYIPDEDLFYYCYFLTLKERLRAITSYRTEGYLRYIYAEGLKEVEDSIKLYKEKIDRKRNISCREIAQFSYLFSSKQCKSKRY</sequence>
<reference evidence="2" key="1">
    <citation type="submission" date="2016-01" db="EMBL/GenBank/DDBJ databases">
        <title>Draft genome sequence of Thermodesulfovibrio aggregans strain TGE-P1.</title>
        <authorList>
            <person name="Sekiguchi Y."/>
            <person name="Ohashi A."/>
            <person name="Matsuura N."/>
            <person name="Tourlousse M.D."/>
        </authorList>
    </citation>
    <scope>NUCLEOTIDE SEQUENCE [LARGE SCALE GENOMIC DNA]</scope>
    <source>
        <strain evidence="2">TGE-P1</strain>
    </source>
</reference>
<accession>A0A0U9HUE1</accession>
<proteinExistence type="predicted"/>
<dbReference type="AlphaFoldDB" id="A0A0U9HUE1"/>
<dbReference type="OrthoDB" id="9814086at2"/>
<gene>
    <name evidence="1" type="ORF">TAGGR_2375</name>
</gene>